<feature type="compositionally biased region" description="Low complexity" evidence="2">
    <location>
        <begin position="49"/>
        <end position="59"/>
    </location>
</feature>
<keyword evidence="4" id="KW-1185">Reference proteome</keyword>
<evidence type="ECO:0000256" key="1">
    <source>
        <dbReference type="SAM" id="Coils"/>
    </source>
</evidence>
<organism evidence="3 4">
    <name type="scientific">Gymnopus androsaceus JB14</name>
    <dbReference type="NCBI Taxonomy" id="1447944"/>
    <lineage>
        <taxon>Eukaryota</taxon>
        <taxon>Fungi</taxon>
        <taxon>Dikarya</taxon>
        <taxon>Basidiomycota</taxon>
        <taxon>Agaricomycotina</taxon>
        <taxon>Agaricomycetes</taxon>
        <taxon>Agaricomycetidae</taxon>
        <taxon>Agaricales</taxon>
        <taxon>Marasmiineae</taxon>
        <taxon>Omphalotaceae</taxon>
        <taxon>Gymnopus</taxon>
    </lineage>
</organism>
<reference evidence="3" key="1">
    <citation type="journal article" date="2019" name="Environ. Microbiol.">
        <title>Fungal ecological strategies reflected in gene transcription - a case study of two litter decomposers.</title>
        <authorList>
            <person name="Barbi F."/>
            <person name="Kohler A."/>
            <person name="Barry K."/>
            <person name="Baskaran P."/>
            <person name="Daum C."/>
            <person name="Fauchery L."/>
            <person name="Ihrmark K."/>
            <person name="Kuo A."/>
            <person name="LaButti K."/>
            <person name="Lipzen A."/>
            <person name="Morin E."/>
            <person name="Grigoriev I.V."/>
            <person name="Henrissat B."/>
            <person name="Lindahl B."/>
            <person name="Martin F."/>
        </authorList>
    </citation>
    <scope>NUCLEOTIDE SEQUENCE</scope>
    <source>
        <strain evidence="3">JB14</strain>
    </source>
</reference>
<feature type="compositionally biased region" description="Polar residues" evidence="2">
    <location>
        <begin position="169"/>
        <end position="186"/>
    </location>
</feature>
<sequence>MRAALSISMRPAARIAASRTGRLLCTTKTNTTITTTKKTRSGQGRDIHSSTSYDSDFSSPPPLTSWSFSSSSTPWPSFPSPSPPSSSPLPKLTPTPTPIHSTFPLSPGESSQTLSLPYSYTILRHQRVRERRETEKEQISRFERKLKEMYVETKEYRLDFGSEGKVEAGSSSTVPSQLEPTSAPSLSQKIRSRLYEKLSYSESHIQTQNQYRDSSHSQSKNRTRVRFRNIKQSRLFPAQPKPIRIRLRVPQPYHKIPFNHYRRIWKYFERLLISWEKEVRVCDLKAEKKLQRDERVKLGTERLKSGMETWRKEKDPEGDLEEVGQRLRLFPKAISPPTSLSPPSPFSSPFWLQTRIQKLLLRLVSETQKMDKRKKTKWYSSRPKRDNLVSFMIREYNAIERVIDEHRSMGISKRWWFEVREWILGMAPMGEMTNESFRQDTDTDLDSYKGTSVGTPLFEQKLYNFYKARLIEVIVKKWNRSKRQKLLDQRQLVLYRRSKRGMELLGFIRRGSG</sequence>
<dbReference type="EMBL" id="ML769553">
    <property type="protein sequence ID" value="KAE9394265.1"/>
    <property type="molecule type" value="Genomic_DNA"/>
</dbReference>
<gene>
    <name evidence="3" type="ORF">BT96DRAFT_1022625</name>
</gene>
<evidence type="ECO:0000313" key="3">
    <source>
        <dbReference type="EMBL" id="KAE9394265.1"/>
    </source>
</evidence>
<accession>A0A6A4HAY0</accession>
<feature type="region of interest" description="Disordered" evidence="2">
    <location>
        <begin position="205"/>
        <end position="224"/>
    </location>
</feature>
<dbReference type="AlphaFoldDB" id="A0A6A4HAY0"/>
<feature type="coiled-coil region" evidence="1">
    <location>
        <begin position="125"/>
        <end position="152"/>
    </location>
</feature>
<feature type="region of interest" description="Disordered" evidence="2">
    <location>
        <begin position="74"/>
        <end position="112"/>
    </location>
</feature>
<dbReference type="Proteomes" id="UP000799118">
    <property type="component" value="Unassembled WGS sequence"/>
</dbReference>
<keyword evidence="1" id="KW-0175">Coiled coil</keyword>
<feature type="compositionally biased region" description="Polar residues" evidence="2">
    <location>
        <begin position="205"/>
        <end position="218"/>
    </location>
</feature>
<evidence type="ECO:0000256" key="2">
    <source>
        <dbReference type="SAM" id="MobiDB-lite"/>
    </source>
</evidence>
<name>A0A6A4HAY0_9AGAR</name>
<protein>
    <submittedName>
        <fullName evidence="3">Uncharacterized protein</fullName>
    </submittedName>
</protein>
<evidence type="ECO:0000313" key="4">
    <source>
        <dbReference type="Proteomes" id="UP000799118"/>
    </source>
</evidence>
<feature type="compositionally biased region" description="Pro residues" evidence="2">
    <location>
        <begin position="76"/>
        <end position="97"/>
    </location>
</feature>
<proteinExistence type="predicted"/>
<feature type="region of interest" description="Disordered" evidence="2">
    <location>
        <begin position="164"/>
        <end position="186"/>
    </location>
</feature>
<feature type="compositionally biased region" description="Polar residues" evidence="2">
    <location>
        <begin position="99"/>
        <end position="112"/>
    </location>
</feature>
<feature type="region of interest" description="Disordered" evidence="2">
    <location>
        <begin position="34"/>
        <end position="59"/>
    </location>
</feature>